<evidence type="ECO:0000313" key="2">
    <source>
        <dbReference type="Proteomes" id="UP000053989"/>
    </source>
</evidence>
<dbReference type="HOGENOM" id="CLU_2265321_0_0_1"/>
<gene>
    <name evidence="1" type="ORF">SCLCIDRAFT_1207814</name>
</gene>
<reference evidence="2" key="2">
    <citation type="submission" date="2015-01" db="EMBL/GenBank/DDBJ databases">
        <title>Evolutionary Origins and Diversification of the Mycorrhizal Mutualists.</title>
        <authorList>
            <consortium name="DOE Joint Genome Institute"/>
            <consortium name="Mycorrhizal Genomics Consortium"/>
            <person name="Kohler A."/>
            <person name="Kuo A."/>
            <person name="Nagy L.G."/>
            <person name="Floudas D."/>
            <person name="Copeland A."/>
            <person name="Barry K.W."/>
            <person name="Cichocki N."/>
            <person name="Veneault-Fourrey C."/>
            <person name="LaButti K."/>
            <person name="Lindquist E.A."/>
            <person name="Lipzen A."/>
            <person name="Lundell T."/>
            <person name="Morin E."/>
            <person name="Murat C."/>
            <person name="Riley R."/>
            <person name="Ohm R."/>
            <person name="Sun H."/>
            <person name="Tunlid A."/>
            <person name="Henrissat B."/>
            <person name="Grigoriev I.V."/>
            <person name="Hibbett D.S."/>
            <person name="Martin F."/>
        </authorList>
    </citation>
    <scope>NUCLEOTIDE SEQUENCE [LARGE SCALE GENOMIC DNA]</scope>
    <source>
        <strain evidence="2">Foug A</strain>
    </source>
</reference>
<dbReference type="AlphaFoldDB" id="A0A0C3ENG0"/>
<reference evidence="1 2" key="1">
    <citation type="submission" date="2014-04" db="EMBL/GenBank/DDBJ databases">
        <authorList>
            <consortium name="DOE Joint Genome Institute"/>
            <person name="Kuo A."/>
            <person name="Kohler A."/>
            <person name="Nagy L.G."/>
            <person name="Floudas D."/>
            <person name="Copeland A."/>
            <person name="Barry K.W."/>
            <person name="Cichocki N."/>
            <person name="Veneault-Fourrey C."/>
            <person name="LaButti K."/>
            <person name="Lindquist E.A."/>
            <person name="Lipzen A."/>
            <person name="Lundell T."/>
            <person name="Morin E."/>
            <person name="Murat C."/>
            <person name="Sun H."/>
            <person name="Tunlid A."/>
            <person name="Henrissat B."/>
            <person name="Grigoriev I.V."/>
            <person name="Hibbett D.S."/>
            <person name="Martin F."/>
            <person name="Nordberg H.P."/>
            <person name="Cantor M.N."/>
            <person name="Hua S.X."/>
        </authorList>
    </citation>
    <scope>NUCLEOTIDE SEQUENCE [LARGE SCALE GENOMIC DNA]</scope>
    <source>
        <strain evidence="1 2">Foug A</strain>
    </source>
</reference>
<organism evidence="1 2">
    <name type="scientific">Scleroderma citrinum Foug A</name>
    <dbReference type="NCBI Taxonomy" id="1036808"/>
    <lineage>
        <taxon>Eukaryota</taxon>
        <taxon>Fungi</taxon>
        <taxon>Dikarya</taxon>
        <taxon>Basidiomycota</taxon>
        <taxon>Agaricomycotina</taxon>
        <taxon>Agaricomycetes</taxon>
        <taxon>Agaricomycetidae</taxon>
        <taxon>Boletales</taxon>
        <taxon>Sclerodermatineae</taxon>
        <taxon>Sclerodermataceae</taxon>
        <taxon>Scleroderma</taxon>
    </lineage>
</organism>
<dbReference type="InParanoid" id="A0A0C3ENG0"/>
<protein>
    <submittedName>
        <fullName evidence="1">Uncharacterized protein</fullName>
    </submittedName>
</protein>
<name>A0A0C3ENG0_9AGAM</name>
<proteinExistence type="predicted"/>
<keyword evidence="2" id="KW-1185">Reference proteome</keyword>
<dbReference type="EMBL" id="KN822006">
    <property type="protein sequence ID" value="KIM69406.1"/>
    <property type="molecule type" value="Genomic_DNA"/>
</dbReference>
<accession>A0A0C3ENG0</accession>
<dbReference type="Proteomes" id="UP000053989">
    <property type="component" value="Unassembled WGS sequence"/>
</dbReference>
<evidence type="ECO:0000313" key="1">
    <source>
        <dbReference type="EMBL" id="KIM69406.1"/>
    </source>
</evidence>
<sequence>MNPSALVQRSLCRSSYYPILRESEGWESALIWYEEKQRTSTMDRICNCLQGSTTCNEATEMNPYPMKVSAPAGRENFLIYILPQTAETAEVFIVTYQSPSDTE</sequence>